<dbReference type="Gene3D" id="3.40.710.10">
    <property type="entry name" value="DD-peptidase/beta-lactamase superfamily"/>
    <property type="match status" value="1"/>
</dbReference>
<keyword evidence="4" id="KW-1185">Reference proteome</keyword>
<dbReference type="Proteomes" id="UP000256977">
    <property type="component" value="Unassembled WGS sequence"/>
</dbReference>
<feature type="signal peptide" evidence="1">
    <location>
        <begin position="1"/>
        <end position="31"/>
    </location>
</feature>
<dbReference type="InterPro" id="IPR050491">
    <property type="entry name" value="AmpC-like"/>
</dbReference>
<dbReference type="SUPFAM" id="SSF56601">
    <property type="entry name" value="beta-lactamase/transpeptidase-like"/>
    <property type="match status" value="1"/>
</dbReference>
<dbReference type="PANTHER" id="PTHR46825:SF9">
    <property type="entry name" value="BETA-LACTAMASE-RELATED DOMAIN-CONTAINING PROTEIN"/>
    <property type="match status" value="1"/>
</dbReference>
<dbReference type="PROSITE" id="PS51272">
    <property type="entry name" value="SLH"/>
    <property type="match status" value="2"/>
</dbReference>
<dbReference type="RefSeq" id="WP_181917701.1">
    <property type="nucleotide sequence ID" value="NZ_QRDZ01000010.1"/>
</dbReference>
<dbReference type="InterPro" id="IPR001119">
    <property type="entry name" value="SLH_dom"/>
</dbReference>
<evidence type="ECO:0000256" key="1">
    <source>
        <dbReference type="SAM" id="SignalP"/>
    </source>
</evidence>
<organism evidence="3 4">
    <name type="scientific">Cohnella phaseoli</name>
    <dbReference type="NCBI Taxonomy" id="456490"/>
    <lineage>
        <taxon>Bacteria</taxon>
        <taxon>Bacillati</taxon>
        <taxon>Bacillota</taxon>
        <taxon>Bacilli</taxon>
        <taxon>Bacillales</taxon>
        <taxon>Paenibacillaceae</taxon>
        <taxon>Cohnella</taxon>
    </lineage>
</organism>
<protein>
    <submittedName>
        <fullName evidence="3">CubicO group peptidase (Beta-lactamase class C family)</fullName>
    </submittedName>
</protein>
<accession>A0A3D9JTM8</accession>
<dbReference type="EMBL" id="QRDZ01000010">
    <property type="protein sequence ID" value="RED76907.1"/>
    <property type="molecule type" value="Genomic_DNA"/>
</dbReference>
<dbReference type="Pfam" id="PF00395">
    <property type="entry name" value="SLH"/>
    <property type="match status" value="2"/>
</dbReference>
<keyword evidence="1" id="KW-0732">Signal</keyword>
<feature type="domain" description="SLH" evidence="2">
    <location>
        <begin position="570"/>
        <end position="633"/>
    </location>
</feature>
<name>A0A3D9JTM8_9BACL</name>
<dbReference type="InterPro" id="IPR012338">
    <property type="entry name" value="Beta-lactam/transpept-like"/>
</dbReference>
<dbReference type="InterPro" id="IPR001466">
    <property type="entry name" value="Beta-lactam-related"/>
</dbReference>
<dbReference type="Pfam" id="PF00144">
    <property type="entry name" value="Beta-lactamase"/>
    <property type="match status" value="1"/>
</dbReference>
<reference evidence="3 4" key="1">
    <citation type="submission" date="2018-07" db="EMBL/GenBank/DDBJ databases">
        <title>Genomic Encyclopedia of Type Strains, Phase III (KMG-III): the genomes of soil and plant-associated and newly described type strains.</title>
        <authorList>
            <person name="Whitman W."/>
        </authorList>
    </citation>
    <scope>NUCLEOTIDE SEQUENCE [LARGE SCALE GENOMIC DNA]</scope>
    <source>
        <strain evidence="3 4">CECT 7287</strain>
    </source>
</reference>
<evidence type="ECO:0000313" key="4">
    <source>
        <dbReference type="Proteomes" id="UP000256977"/>
    </source>
</evidence>
<gene>
    <name evidence="3" type="ORF">DFP98_110128</name>
</gene>
<feature type="domain" description="SLH" evidence="2">
    <location>
        <begin position="511"/>
        <end position="569"/>
    </location>
</feature>
<dbReference type="PANTHER" id="PTHR46825">
    <property type="entry name" value="D-ALANYL-D-ALANINE-CARBOXYPEPTIDASE/ENDOPEPTIDASE AMPH"/>
    <property type="match status" value="1"/>
</dbReference>
<evidence type="ECO:0000313" key="3">
    <source>
        <dbReference type="EMBL" id="RED76907.1"/>
    </source>
</evidence>
<dbReference type="AlphaFoldDB" id="A0A3D9JTM8"/>
<proteinExistence type="predicted"/>
<comment type="caution">
    <text evidence="3">The sequence shown here is derived from an EMBL/GenBank/DDBJ whole genome shotgun (WGS) entry which is preliminary data.</text>
</comment>
<evidence type="ECO:0000259" key="2">
    <source>
        <dbReference type="PROSITE" id="PS51272"/>
    </source>
</evidence>
<sequence length="694" mass="75032">MNQNKTRTRRTYGLLAALLALSLAGETGVQAQTQPAANTSAAASQSAIPGGAVAGAYANGPRDAGEVEAFLDAFFARDAVKQRAGAVAVSVVQDGKTLVSKGYGIVDQASQSPVDADRTVFRIASVSKVFTAVAALQLVEQGKIALKDNIEPYLDGYKITNPFGKPVTIEHLLTHTTGFEAREPSDASYVTDPSLKPVSLKESIFEVFPPVVREPGTSYMYDNFASRLLGYIVQQASGQPFGSYVQQHIFEPLGMTSSSFALTKELADRMAVSYDPANDALPLYDLSPREWPEGSMLSTASDMALFMRVFLNGGRTADGKTILSPESVKAMSTYRVSIHPAMPDMTYGFESPVEPAKAIGERVISKGGDILGFSSLLWLLPDRRTGVFVTYNANDDLRSELFAAFMDHYYADRQTTFKQEGFKPQSKAALARFEGLYSDLRVKFLTRVEAAGDGSLTVSDITGSHSLKQASKLLFVDELGNPLAFKQAVDGRITDLKYLNLFSYAAKLPEVRRSFPDIAADHPYAPYISALQSLGLLQDDPTKSFEPQQFVTRGAFIHAFNAIWGIQPSSHPSSFTDIDGSPYRGDVQAALESGLVSGTSNGLFEPNRPIRREEAAVISFRLLAGNGIRVPNASVPLAPGTSEWAVEAVSSVVSWKLHGPETVESKGTTDYGSKRALNKQEMAALLFAMLLPSE</sequence>
<feature type="chain" id="PRO_5017837064" evidence="1">
    <location>
        <begin position="32"/>
        <end position="694"/>
    </location>
</feature>